<protein>
    <submittedName>
        <fullName evidence="3">(2Fe-2S)-binding protein</fullName>
    </submittedName>
</protein>
<evidence type="ECO:0000259" key="2">
    <source>
        <dbReference type="Pfam" id="PF17806"/>
    </source>
</evidence>
<feature type="domain" description="SoxA A3" evidence="2">
    <location>
        <begin position="11"/>
        <end position="87"/>
    </location>
</feature>
<keyword evidence="4" id="KW-1185">Reference proteome</keyword>
<name>A0A7G9B4V8_9FIRM</name>
<dbReference type="InterPro" id="IPR041854">
    <property type="entry name" value="BFD-like_2Fe2S-bd_dom_sf"/>
</dbReference>
<proteinExistence type="predicted"/>
<reference evidence="3 4" key="1">
    <citation type="submission" date="2020-08" db="EMBL/GenBank/DDBJ databases">
        <authorList>
            <person name="Liu C."/>
            <person name="Sun Q."/>
        </authorList>
    </citation>
    <scope>NUCLEOTIDE SEQUENCE [LARGE SCALE GENOMIC DNA]</scope>
    <source>
        <strain evidence="3 4">NSJ-62</strain>
    </source>
</reference>
<organism evidence="3 4">
    <name type="scientific">Oscillibacter hominis</name>
    <dbReference type="NCBI Taxonomy" id="2763056"/>
    <lineage>
        <taxon>Bacteria</taxon>
        <taxon>Bacillati</taxon>
        <taxon>Bacillota</taxon>
        <taxon>Clostridia</taxon>
        <taxon>Eubacteriales</taxon>
        <taxon>Oscillospiraceae</taxon>
        <taxon>Oscillibacter</taxon>
    </lineage>
</organism>
<dbReference type="PANTHER" id="PTHR42949:SF3">
    <property type="entry name" value="ANAEROBIC GLYCEROL-3-PHOSPHATE DEHYDROGENASE SUBUNIT B"/>
    <property type="match status" value="1"/>
</dbReference>
<dbReference type="EMBL" id="CP060490">
    <property type="protein sequence ID" value="QNL44589.1"/>
    <property type="molecule type" value="Genomic_DNA"/>
</dbReference>
<dbReference type="PANTHER" id="PTHR42949">
    <property type="entry name" value="ANAEROBIC GLYCEROL-3-PHOSPHATE DEHYDROGENASE SUBUNIT B"/>
    <property type="match status" value="1"/>
</dbReference>
<accession>A0A7G9B4V8</accession>
<dbReference type="Gene3D" id="1.10.10.1100">
    <property type="entry name" value="BFD-like [2Fe-2S]-binding domain"/>
    <property type="match status" value="1"/>
</dbReference>
<evidence type="ECO:0000313" key="3">
    <source>
        <dbReference type="EMBL" id="QNL44589.1"/>
    </source>
</evidence>
<dbReference type="InterPro" id="IPR051691">
    <property type="entry name" value="Metab_Enz_Cyan_OpOx_G3PDH"/>
</dbReference>
<dbReference type="KEGG" id="ohi:H8790_00590"/>
<dbReference type="Pfam" id="PF17806">
    <property type="entry name" value="SO_alpha_A3"/>
    <property type="match status" value="1"/>
</dbReference>
<keyword evidence="1" id="KW-0560">Oxidoreductase</keyword>
<sequence length="95" mass="10839">MNMDSKDVIICRCHDITEQDVRDAIHDGFDELELLRRYLHLGMGPCQGRVCISMVQRILQEETGKPIDQIGFPTVRPPISNMPAKLLAFKEEVSK</sequence>
<dbReference type="GO" id="GO:0016491">
    <property type="term" value="F:oxidoreductase activity"/>
    <property type="evidence" value="ECO:0007669"/>
    <property type="project" value="UniProtKB-KW"/>
</dbReference>
<gene>
    <name evidence="3" type="ORF">H8790_00590</name>
</gene>
<evidence type="ECO:0000256" key="1">
    <source>
        <dbReference type="ARBA" id="ARBA00023002"/>
    </source>
</evidence>
<dbReference type="InterPro" id="IPR041117">
    <property type="entry name" value="SoxA_A3"/>
</dbReference>
<dbReference type="CDD" id="cd19946">
    <property type="entry name" value="GlpA-like_Fer2_BFD-like"/>
    <property type="match status" value="1"/>
</dbReference>
<dbReference type="AlphaFoldDB" id="A0A7G9B4V8"/>
<evidence type="ECO:0000313" key="4">
    <source>
        <dbReference type="Proteomes" id="UP000515960"/>
    </source>
</evidence>
<dbReference type="Proteomes" id="UP000515960">
    <property type="component" value="Chromosome"/>
</dbReference>